<reference evidence="1 2" key="1">
    <citation type="submission" date="2014-08" db="EMBL/GenBank/DDBJ databases">
        <title>Complete genome sequence of Corynebacterium frankenforstense ST18(T) (=DSM 45800(T)), isolated from raw cow milk.</title>
        <authorList>
            <person name="Ruckert C."/>
            <person name="Albersmeier A."/>
            <person name="Winkler A."/>
            <person name="Lipski A."/>
            <person name="Kalinowski J."/>
        </authorList>
    </citation>
    <scope>NUCLEOTIDE SEQUENCE [LARGE SCALE GENOMIC DNA]</scope>
    <source>
        <strain evidence="1 2">ST18</strain>
    </source>
</reference>
<accession>A0A1L7CRD3</accession>
<protein>
    <recommendedName>
        <fullName evidence="3">N-acetylglucosaminyl-diphospho-decaprenol L-rhamnosyltransferase</fullName>
    </recommendedName>
</protein>
<dbReference type="OrthoDB" id="9771846at2"/>
<dbReference type="STRING" id="1437875.CFRA_02945"/>
<dbReference type="EMBL" id="CP009247">
    <property type="protein sequence ID" value="APT88403.1"/>
    <property type="molecule type" value="Genomic_DNA"/>
</dbReference>
<gene>
    <name evidence="1" type="ORF">CFRA_02945</name>
</gene>
<dbReference type="Gene3D" id="3.90.550.10">
    <property type="entry name" value="Spore Coat Polysaccharide Biosynthesis Protein SpsA, Chain A"/>
    <property type="match status" value="1"/>
</dbReference>
<dbReference type="InterPro" id="IPR029044">
    <property type="entry name" value="Nucleotide-diphossugar_trans"/>
</dbReference>
<dbReference type="CDD" id="cd04186">
    <property type="entry name" value="GT_2_like_c"/>
    <property type="match status" value="1"/>
</dbReference>
<evidence type="ECO:0000313" key="1">
    <source>
        <dbReference type="EMBL" id="APT88403.1"/>
    </source>
</evidence>
<dbReference type="SUPFAM" id="SSF53448">
    <property type="entry name" value="Nucleotide-diphospho-sugar transferases"/>
    <property type="match status" value="1"/>
</dbReference>
<dbReference type="Pfam" id="PF13641">
    <property type="entry name" value="Glyco_tranf_2_3"/>
    <property type="match status" value="1"/>
</dbReference>
<dbReference type="KEGG" id="cfk:CFRA_02945"/>
<keyword evidence="2" id="KW-1185">Reference proteome</keyword>
<dbReference type="PANTHER" id="PTHR43179">
    <property type="entry name" value="RHAMNOSYLTRANSFERASE WBBL"/>
    <property type="match status" value="1"/>
</dbReference>
<dbReference type="Proteomes" id="UP000185434">
    <property type="component" value="Chromosome"/>
</dbReference>
<name>A0A1L7CRD3_9CORY</name>
<dbReference type="AlphaFoldDB" id="A0A1L7CRD3"/>
<organism evidence="1 2">
    <name type="scientific">Corynebacterium frankenforstense DSM 45800</name>
    <dbReference type="NCBI Taxonomy" id="1437875"/>
    <lineage>
        <taxon>Bacteria</taxon>
        <taxon>Bacillati</taxon>
        <taxon>Actinomycetota</taxon>
        <taxon>Actinomycetes</taxon>
        <taxon>Mycobacteriales</taxon>
        <taxon>Corynebacteriaceae</taxon>
        <taxon>Corynebacterium</taxon>
    </lineage>
</organism>
<dbReference type="PANTHER" id="PTHR43179:SF7">
    <property type="entry name" value="RHAMNOSYLTRANSFERASE WBBL"/>
    <property type="match status" value="1"/>
</dbReference>
<evidence type="ECO:0000313" key="2">
    <source>
        <dbReference type="Proteomes" id="UP000185434"/>
    </source>
</evidence>
<sequence>MNDNAHAPVPVITVTYSPGRHLRALLESLPEATVRGTRTVLADNGSTDGVPQAEAAARDDVEFLDTGGNIGYGAAINAAWRHLDRGAGAGDPAVGDVVDGGAVDGGAGDTAGDATVDTEFLVVVNPDVVFEPGAIDAMIECARRHPEAGAIGPLIHDPAGAVYPSARELPDLVHGAGHAVLAGIWPDNPFTRAYRAGSDMSRERAAGWLSGSCLLLRREALEQIGGFDERYFMYLEDVDLGDRLARAGWSSVLCVDAGVVHDQGHAANAHRTVTSAAHHHSAYAYLADRHPGPLQAPLRLALRAGLAVRRCVATAAARLTDTTRK</sequence>
<evidence type="ECO:0008006" key="3">
    <source>
        <dbReference type="Google" id="ProtNLM"/>
    </source>
</evidence>
<proteinExistence type="predicted"/>